<evidence type="ECO:0000256" key="1">
    <source>
        <dbReference type="ARBA" id="ARBA00009437"/>
    </source>
</evidence>
<dbReference type="PANTHER" id="PTHR30537:SF3">
    <property type="entry name" value="TRANSCRIPTIONAL REGULATORY PROTEIN"/>
    <property type="match status" value="1"/>
</dbReference>
<proteinExistence type="inferred from homology"/>
<dbReference type="AlphaFoldDB" id="A0A2T6CGD4"/>
<sequence>MHSSNWDNLRYVLSVIEAGSVSAAARDLGVNHATVLRRVAAFEAQNGGALFDRNANGYRLLPGKEALVQAVREVENAVLSVERLMLGANPQLSGVVRISSTDTICQYLLPDVLQSLKAEAPQLEIELLSNNSHLNFARMEADLFVRPAMTLPEDMIATSVRPLVFRAYAVSPEQDKWFRLQGPLARSAPAKWLSTNVQGDSLRSGSDSFVVLSRMAQSGAGIAILPSFVGEQVTGLVHLVDRMPDIEVPIWVGSHQDLRDIPRIRAVRNCVITHLSGSQT</sequence>
<organism evidence="6 7">
    <name type="scientific">Sulfitobacter mediterraneus</name>
    <dbReference type="NCBI Taxonomy" id="83219"/>
    <lineage>
        <taxon>Bacteria</taxon>
        <taxon>Pseudomonadati</taxon>
        <taxon>Pseudomonadota</taxon>
        <taxon>Alphaproteobacteria</taxon>
        <taxon>Rhodobacterales</taxon>
        <taxon>Roseobacteraceae</taxon>
        <taxon>Sulfitobacter</taxon>
    </lineage>
</organism>
<evidence type="ECO:0000256" key="4">
    <source>
        <dbReference type="ARBA" id="ARBA00023163"/>
    </source>
</evidence>
<dbReference type="RefSeq" id="WP_025048473.1">
    <property type="nucleotide sequence ID" value="NZ_QBKU01000003.1"/>
</dbReference>
<evidence type="ECO:0000259" key="5">
    <source>
        <dbReference type="PROSITE" id="PS50931"/>
    </source>
</evidence>
<dbReference type="Gene3D" id="3.40.190.290">
    <property type="match status" value="1"/>
</dbReference>
<dbReference type="Pfam" id="PF00126">
    <property type="entry name" value="HTH_1"/>
    <property type="match status" value="1"/>
</dbReference>
<dbReference type="SUPFAM" id="SSF53850">
    <property type="entry name" value="Periplasmic binding protein-like II"/>
    <property type="match status" value="1"/>
</dbReference>
<dbReference type="InterPro" id="IPR036390">
    <property type="entry name" value="WH_DNA-bd_sf"/>
</dbReference>
<keyword evidence="3 6" id="KW-0238">DNA-binding</keyword>
<dbReference type="Proteomes" id="UP000244092">
    <property type="component" value="Unassembled WGS sequence"/>
</dbReference>
<accession>A0A2T6CGD4</accession>
<dbReference type="GO" id="GO:0003700">
    <property type="term" value="F:DNA-binding transcription factor activity"/>
    <property type="evidence" value="ECO:0007669"/>
    <property type="project" value="InterPro"/>
</dbReference>
<name>A0A2T6CGD4_9RHOB</name>
<dbReference type="InterPro" id="IPR005119">
    <property type="entry name" value="LysR_subst-bd"/>
</dbReference>
<dbReference type="GO" id="GO:0006351">
    <property type="term" value="P:DNA-templated transcription"/>
    <property type="evidence" value="ECO:0007669"/>
    <property type="project" value="TreeGrafter"/>
</dbReference>
<keyword evidence="2" id="KW-0805">Transcription regulation</keyword>
<dbReference type="Gene3D" id="1.10.10.10">
    <property type="entry name" value="Winged helix-like DNA-binding domain superfamily/Winged helix DNA-binding domain"/>
    <property type="match status" value="1"/>
</dbReference>
<dbReference type="GO" id="GO:0043565">
    <property type="term" value="F:sequence-specific DNA binding"/>
    <property type="evidence" value="ECO:0007669"/>
    <property type="project" value="TreeGrafter"/>
</dbReference>
<dbReference type="Pfam" id="PF03466">
    <property type="entry name" value="LysR_substrate"/>
    <property type="match status" value="1"/>
</dbReference>
<evidence type="ECO:0000256" key="3">
    <source>
        <dbReference type="ARBA" id="ARBA00023125"/>
    </source>
</evidence>
<comment type="caution">
    <text evidence="6">The sequence shown here is derived from an EMBL/GenBank/DDBJ whole genome shotgun (WGS) entry which is preliminary data.</text>
</comment>
<reference evidence="6 7" key="1">
    <citation type="submission" date="2018-04" db="EMBL/GenBank/DDBJ databases">
        <title>Genomic Encyclopedia of Archaeal and Bacterial Type Strains, Phase II (KMG-II): from individual species to whole genera.</title>
        <authorList>
            <person name="Goeker M."/>
        </authorList>
    </citation>
    <scope>NUCLEOTIDE SEQUENCE [LARGE SCALE GENOMIC DNA]</scope>
    <source>
        <strain evidence="6 7">DSM 12244</strain>
    </source>
</reference>
<dbReference type="InterPro" id="IPR058163">
    <property type="entry name" value="LysR-type_TF_proteobact-type"/>
</dbReference>
<keyword evidence="4" id="KW-0804">Transcription</keyword>
<dbReference type="InterPro" id="IPR000847">
    <property type="entry name" value="LysR_HTH_N"/>
</dbReference>
<dbReference type="InterPro" id="IPR036388">
    <property type="entry name" value="WH-like_DNA-bd_sf"/>
</dbReference>
<feature type="domain" description="HTH lysR-type" evidence="5">
    <location>
        <begin position="1"/>
        <end position="61"/>
    </location>
</feature>
<evidence type="ECO:0000256" key="2">
    <source>
        <dbReference type="ARBA" id="ARBA00023015"/>
    </source>
</evidence>
<dbReference type="SUPFAM" id="SSF46785">
    <property type="entry name" value="Winged helix' DNA-binding domain"/>
    <property type="match status" value="1"/>
</dbReference>
<dbReference type="PROSITE" id="PS50931">
    <property type="entry name" value="HTH_LYSR"/>
    <property type="match status" value="1"/>
</dbReference>
<dbReference type="PANTHER" id="PTHR30537">
    <property type="entry name" value="HTH-TYPE TRANSCRIPTIONAL REGULATOR"/>
    <property type="match status" value="1"/>
</dbReference>
<evidence type="ECO:0000313" key="7">
    <source>
        <dbReference type="Proteomes" id="UP000244092"/>
    </source>
</evidence>
<comment type="similarity">
    <text evidence="1">Belongs to the LysR transcriptional regulatory family.</text>
</comment>
<protein>
    <submittedName>
        <fullName evidence="6">DNA-binding transcriptional LysR family regulator</fullName>
    </submittedName>
</protein>
<dbReference type="EMBL" id="QBKU01000003">
    <property type="protein sequence ID" value="PTX74555.1"/>
    <property type="molecule type" value="Genomic_DNA"/>
</dbReference>
<evidence type="ECO:0000313" key="6">
    <source>
        <dbReference type="EMBL" id="PTX74555.1"/>
    </source>
</evidence>
<gene>
    <name evidence="6" type="ORF">C8N31_10331</name>
</gene>